<dbReference type="Gene3D" id="3.30.420.10">
    <property type="entry name" value="Ribonuclease H-like superfamily/Ribonuclease H"/>
    <property type="match status" value="1"/>
</dbReference>
<keyword evidence="1" id="KW-1185">Reference proteome</keyword>
<organism evidence="1 2">
    <name type="scientific">Hydra vulgaris</name>
    <name type="common">Hydra</name>
    <name type="synonym">Hydra attenuata</name>
    <dbReference type="NCBI Taxonomy" id="6087"/>
    <lineage>
        <taxon>Eukaryota</taxon>
        <taxon>Metazoa</taxon>
        <taxon>Cnidaria</taxon>
        <taxon>Hydrozoa</taxon>
        <taxon>Hydroidolina</taxon>
        <taxon>Anthoathecata</taxon>
        <taxon>Aplanulata</taxon>
        <taxon>Hydridae</taxon>
        <taxon>Hydra</taxon>
    </lineage>
</organism>
<accession>A0ABM4DC66</accession>
<dbReference type="Proteomes" id="UP001652625">
    <property type="component" value="Chromosome 13"/>
</dbReference>
<dbReference type="InterPro" id="IPR012337">
    <property type="entry name" value="RNaseH-like_sf"/>
</dbReference>
<reference evidence="2" key="1">
    <citation type="submission" date="2025-08" db="UniProtKB">
        <authorList>
            <consortium name="RefSeq"/>
        </authorList>
    </citation>
    <scope>IDENTIFICATION</scope>
</reference>
<evidence type="ECO:0000313" key="2">
    <source>
        <dbReference type="RefSeq" id="XP_065671998.1"/>
    </source>
</evidence>
<dbReference type="PANTHER" id="PTHR47331">
    <property type="entry name" value="PHD-TYPE DOMAIN-CONTAINING PROTEIN"/>
    <property type="match status" value="1"/>
</dbReference>
<evidence type="ECO:0000313" key="1">
    <source>
        <dbReference type="Proteomes" id="UP001652625"/>
    </source>
</evidence>
<sequence length="126" mass="14648">MFVVSCCRTRLLYLDLVPDYTAEACICVLRRFIGRYGAPYQVISDNGSNFTAEETLKFASMQRIRWSFNIPAAPWWGGIYERLIRITKRNLKKTLGTSRLKCEEMLTILAEIEFITNKCPITFTYD</sequence>
<dbReference type="PANTHER" id="PTHR47331:SF1">
    <property type="entry name" value="GAG-LIKE PROTEIN"/>
    <property type="match status" value="1"/>
</dbReference>
<name>A0ABM4DC66_HYDVU</name>
<dbReference type="SUPFAM" id="SSF53098">
    <property type="entry name" value="Ribonuclease H-like"/>
    <property type="match status" value="1"/>
</dbReference>
<gene>
    <name evidence="2" type="primary">LOC136089836</name>
</gene>
<protein>
    <submittedName>
        <fullName evidence="2">Uncharacterized protein LOC136089836</fullName>
    </submittedName>
</protein>
<proteinExistence type="predicted"/>
<dbReference type="RefSeq" id="XP_065671998.1">
    <property type="nucleotide sequence ID" value="XM_065815926.1"/>
</dbReference>
<dbReference type="GeneID" id="136089836"/>
<dbReference type="InterPro" id="IPR036397">
    <property type="entry name" value="RNaseH_sf"/>
</dbReference>